<sequence>MFNASDNIDEIKVLCSSIPNCSIIKLNFNSGVAYALMKGVHYAVVNYRPEWLLFLDDDTMVLRNAVKTALTIYEKTPINVKRIGLIKLSTSDGDCKIYETHHNAFSGTLIKSHVAVKTCCRVNFFLDQADHDLYARVRE</sequence>
<comment type="caution">
    <text evidence="2">The sequence shown here is derived from an EMBL/GenBank/DDBJ whole genome shotgun (WGS) entry which is preliminary data.</text>
</comment>
<dbReference type="Gene3D" id="3.90.550.10">
    <property type="entry name" value="Spore Coat Polysaccharide Biosynthesis Protein SpsA, Chain A"/>
    <property type="match status" value="1"/>
</dbReference>
<proteinExistence type="predicted"/>
<evidence type="ECO:0000313" key="2">
    <source>
        <dbReference type="EMBL" id="GGP18997.1"/>
    </source>
</evidence>
<dbReference type="OrthoDB" id="29136at2157"/>
<keyword evidence="3" id="KW-1185">Reference proteome</keyword>
<dbReference type="EMBL" id="BMNL01000001">
    <property type="protein sequence ID" value="GGP18997.1"/>
    <property type="molecule type" value="Genomic_DNA"/>
</dbReference>
<dbReference type="InterPro" id="IPR029044">
    <property type="entry name" value="Nucleotide-diphossugar_trans"/>
</dbReference>
<evidence type="ECO:0000313" key="3">
    <source>
        <dbReference type="Proteomes" id="UP000610960"/>
    </source>
</evidence>
<dbReference type="Pfam" id="PF00535">
    <property type="entry name" value="Glycos_transf_2"/>
    <property type="match status" value="1"/>
</dbReference>
<protein>
    <recommendedName>
        <fullName evidence="1">Glycosyltransferase 2-like domain-containing protein</fullName>
    </recommendedName>
</protein>
<reference evidence="2" key="2">
    <citation type="submission" date="2020-09" db="EMBL/GenBank/DDBJ databases">
        <authorList>
            <person name="Sun Q."/>
            <person name="Ohkuma M."/>
        </authorList>
    </citation>
    <scope>NUCLEOTIDE SEQUENCE</scope>
    <source>
        <strain evidence="2">JCM 10088</strain>
    </source>
</reference>
<gene>
    <name evidence="2" type="ORF">GCM10007981_00900</name>
</gene>
<dbReference type="Proteomes" id="UP000610960">
    <property type="component" value="Unassembled WGS sequence"/>
</dbReference>
<name>A0A830GRN3_9CREN</name>
<dbReference type="AlphaFoldDB" id="A0A830GRN3"/>
<dbReference type="InterPro" id="IPR001173">
    <property type="entry name" value="Glyco_trans_2-like"/>
</dbReference>
<accession>A0A830GRN3</accession>
<organism evidence="2 3">
    <name type="scientific">Thermocladium modestius</name>
    <dbReference type="NCBI Taxonomy" id="62609"/>
    <lineage>
        <taxon>Archaea</taxon>
        <taxon>Thermoproteota</taxon>
        <taxon>Thermoprotei</taxon>
        <taxon>Thermoproteales</taxon>
        <taxon>Thermoproteaceae</taxon>
        <taxon>Thermocladium</taxon>
    </lineage>
</organism>
<feature type="domain" description="Glycosyltransferase 2-like" evidence="1">
    <location>
        <begin position="11"/>
        <end position="77"/>
    </location>
</feature>
<dbReference type="RefSeq" id="WP_075060443.1">
    <property type="nucleotide sequence ID" value="NZ_BMNL01000001.1"/>
</dbReference>
<reference evidence="2" key="1">
    <citation type="journal article" date="2014" name="Int. J. Syst. Evol. Microbiol.">
        <title>Complete genome sequence of Corynebacterium casei LMG S-19264T (=DSM 44701T), isolated from a smear-ripened cheese.</title>
        <authorList>
            <consortium name="US DOE Joint Genome Institute (JGI-PGF)"/>
            <person name="Walter F."/>
            <person name="Albersmeier A."/>
            <person name="Kalinowski J."/>
            <person name="Ruckert C."/>
        </authorList>
    </citation>
    <scope>NUCLEOTIDE SEQUENCE</scope>
    <source>
        <strain evidence="2">JCM 10088</strain>
    </source>
</reference>
<dbReference type="SUPFAM" id="SSF53448">
    <property type="entry name" value="Nucleotide-diphospho-sugar transferases"/>
    <property type="match status" value="1"/>
</dbReference>
<evidence type="ECO:0000259" key="1">
    <source>
        <dbReference type="Pfam" id="PF00535"/>
    </source>
</evidence>